<accession>A0ABT0UKQ4</accession>
<sequence length="142" mass="16255">MLKRDVEIAFDLLLKADQHVEESGGAGHGRAWHLEKTGSAERGAKPPYFLTFILPPESRPEGDCTALPPTSVTLRYGEFRVYDGDYAEGQPSDTYVAEVFGVNVVIRERPGHVLYRHVENEHREDEHMYFEADNRGEHRFRL</sequence>
<comment type="caution">
    <text evidence="1">The sequence shown here is derived from an EMBL/GenBank/DDBJ whole genome shotgun (WGS) entry which is preliminary data.</text>
</comment>
<keyword evidence="2" id="KW-1185">Reference proteome</keyword>
<dbReference type="Proteomes" id="UP001431429">
    <property type="component" value="Unassembled WGS sequence"/>
</dbReference>
<organism evidence="1 2">
    <name type="scientific">Streptomyces albipurpureus</name>
    <dbReference type="NCBI Taxonomy" id="2897419"/>
    <lineage>
        <taxon>Bacteria</taxon>
        <taxon>Bacillati</taxon>
        <taxon>Actinomycetota</taxon>
        <taxon>Actinomycetes</taxon>
        <taxon>Kitasatosporales</taxon>
        <taxon>Streptomycetaceae</taxon>
        <taxon>Streptomyces</taxon>
    </lineage>
</organism>
<evidence type="ECO:0000313" key="2">
    <source>
        <dbReference type="Proteomes" id="UP001431429"/>
    </source>
</evidence>
<gene>
    <name evidence="1" type="ORF">NBG84_10970</name>
</gene>
<dbReference type="EMBL" id="JAMQAW010000008">
    <property type="protein sequence ID" value="MCM2388806.1"/>
    <property type="molecule type" value="Genomic_DNA"/>
</dbReference>
<evidence type="ECO:0000313" key="1">
    <source>
        <dbReference type="EMBL" id="MCM2388806.1"/>
    </source>
</evidence>
<dbReference type="RefSeq" id="WP_250919133.1">
    <property type="nucleotide sequence ID" value="NZ_JAMQAW010000008.1"/>
</dbReference>
<reference evidence="1" key="1">
    <citation type="submission" date="2022-06" db="EMBL/GenBank/DDBJ databases">
        <title>Genome public.</title>
        <authorList>
            <person name="Sun Q."/>
        </authorList>
    </citation>
    <scope>NUCLEOTIDE SEQUENCE</scope>
    <source>
        <strain evidence="1">CWNU-1</strain>
    </source>
</reference>
<proteinExistence type="predicted"/>
<name>A0ABT0UKQ4_9ACTN</name>
<protein>
    <submittedName>
        <fullName evidence="1">Uncharacterized protein</fullName>
    </submittedName>
</protein>